<protein>
    <submittedName>
        <fullName evidence="1">Uncharacterized protein</fullName>
    </submittedName>
</protein>
<reference evidence="2" key="1">
    <citation type="submission" date="2016-10" db="EMBL/GenBank/DDBJ databases">
        <authorList>
            <person name="Varghese N."/>
            <person name="Submissions S."/>
        </authorList>
    </citation>
    <scope>NUCLEOTIDE SEQUENCE [LARGE SCALE GENOMIC DNA]</scope>
    <source>
        <strain evidence="2">CGMCC 4.3147</strain>
    </source>
</reference>
<proteinExistence type="predicted"/>
<sequence>MIEMSCTPSFFNSRRVSAASAESRCIRDRAYTMIAPTSFSFRMRAIISRNFGRPSTVMPDFPGSTYSLTTPIPSSSARSWHAFRCAGIEFPSGS</sequence>
<name>A0A1G9KS98_9ACTN</name>
<organism evidence="1 2">
    <name type="scientific">Glycomyces sambucus</name>
    <dbReference type="NCBI Taxonomy" id="380244"/>
    <lineage>
        <taxon>Bacteria</taxon>
        <taxon>Bacillati</taxon>
        <taxon>Actinomycetota</taxon>
        <taxon>Actinomycetes</taxon>
        <taxon>Glycomycetales</taxon>
        <taxon>Glycomycetaceae</taxon>
        <taxon>Glycomyces</taxon>
    </lineage>
</organism>
<keyword evidence="2" id="KW-1185">Reference proteome</keyword>
<gene>
    <name evidence="1" type="ORF">SAMN05216298_4220</name>
</gene>
<evidence type="ECO:0000313" key="1">
    <source>
        <dbReference type="EMBL" id="SDL52434.1"/>
    </source>
</evidence>
<dbReference type="EMBL" id="FNGF01000006">
    <property type="protein sequence ID" value="SDL52434.1"/>
    <property type="molecule type" value="Genomic_DNA"/>
</dbReference>
<accession>A0A1G9KS98</accession>
<evidence type="ECO:0000313" key="2">
    <source>
        <dbReference type="Proteomes" id="UP000198662"/>
    </source>
</evidence>
<dbReference type="Proteomes" id="UP000198662">
    <property type="component" value="Unassembled WGS sequence"/>
</dbReference>
<dbReference type="AlphaFoldDB" id="A0A1G9KS98"/>